<dbReference type="InterPro" id="IPR036388">
    <property type="entry name" value="WH-like_DNA-bd_sf"/>
</dbReference>
<keyword evidence="2" id="KW-0238">DNA-binding</keyword>
<keyword evidence="3" id="KW-0804">Transcription</keyword>
<dbReference type="InterPro" id="IPR014710">
    <property type="entry name" value="RmlC-like_jellyroll"/>
</dbReference>
<evidence type="ECO:0000256" key="3">
    <source>
        <dbReference type="ARBA" id="ARBA00023163"/>
    </source>
</evidence>
<dbReference type="PROSITE" id="PS51063">
    <property type="entry name" value="HTH_CRP_2"/>
    <property type="match status" value="1"/>
</dbReference>
<dbReference type="PANTHER" id="PTHR24567">
    <property type="entry name" value="CRP FAMILY TRANSCRIPTIONAL REGULATORY PROTEIN"/>
    <property type="match status" value="1"/>
</dbReference>
<proteinExistence type="predicted"/>
<comment type="caution">
    <text evidence="5">The sequence shown here is derived from an EMBL/GenBank/DDBJ whole genome shotgun (WGS) entry which is preliminary data.</text>
</comment>
<accession>A0A4Z1AZQ0</accession>
<dbReference type="InterPro" id="IPR018490">
    <property type="entry name" value="cNMP-bd_dom_sf"/>
</dbReference>
<dbReference type="InterPro" id="IPR050397">
    <property type="entry name" value="Env_Response_Regulators"/>
</dbReference>
<dbReference type="InterPro" id="IPR012318">
    <property type="entry name" value="HTH_CRP"/>
</dbReference>
<dbReference type="OrthoDB" id="9776746at2"/>
<reference evidence="5 6" key="1">
    <citation type="submission" date="2019-03" db="EMBL/GenBank/DDBJ databases">
        <title>Empedobacter tilapiae sp. nov., isolated from an intestine of Nile tilapia Oreochromis niloticus.</title>
        <authorList>
            <person name="Kim Y.-O."/>
            <person name="Yoon J.-H."/>
        </authorList>
    </citation>
    <scope>NUCLEOTIDE SEQUENCE [LARGE SCALE GENOMIC DNA]</scope>
    <source>
        <strain evidence="5 6">MRS2</strain>
    </source>
</reference>
<keyword evidence="6" id="KW-1185">Reference proteome</keyword>
<dbReference type="Pfam" id="PF13545">
    <property type="entry name" value="HTH_Crp_2"/>
    <property type="match status" value="1"/>
</dbReference>
<dbReference type="GO" id="GO:0003677">
    <property type="term" value="F:DNA binding"/>
    <property type="evidence" value="ECO:0007669"/>
    <property type="project" value="UniProtKB-KW"/>
</dbReference>
<dbReference type="Gene3D" id="1.10.10.10">
    <property type="entry name" value="Winged helix-like DNA-binding domain superfamily/Winged helix DNA-binding domain"/>
    <property type="match status" value="1"/>
</dbReference>
<sequence>MIKEKIEATYPYQFEDELLNEIDDLGSLIEFKANDVMIDLNQFIKGMPILLSGAIKIMREDFDEGELLLYFLEKGDTCAMTIACCLGDKQSKIRAVAETDGELVMIPIVKMDEWLAKYPSWRRFIFDSYNNRMEEMLVAIDNLAFNDMNERLKKYLLDVASINKGKVVVKTHQEIAYELNTSRVVISRLLKALEKEGFLQLNRNEITIK</sequence>
<dbReference type="RefSeq" id="WP_135836086.1">
    <property type="nucleotide sequence ID" value="NZ_SRPE01000008.1"/>
</dbReference>
<dbReference type="AlphaFoldDB" id="A0A4Z1AZQ0"/>
<dbReference type="PANTHER" id="PTHR24567:SF26">
    <property type="entry name" value="REGULATORY PROTEIN YEIL"/>
    <property type="match status" value="1"/>
</dbReference>
<dbReference type="SUPFAM" id="SSF51206">
    <property type="entry name" value="cAMP-binding domain-like"/>
    <property type="match status" value="1"/>
</dbReference>
<evidence type="ECO:0000259" key="4">
    <source>
        <dbReference type="PROSITE" id="PS51063"/>
    </source>
</evidence>
<evidence type="ECO:0000313" key="5">
    <source>
        <dbReference type="EMBL" id="TGN26113.1"/>
    </source>
</evidence>
<dbReference type="EMBL" id="SRPE01000008">
    <property type="protein sequence ID" value="TGN26113.1"/>
    <property type="molecule type" value="Genomic_DNA"/>
</dbReference>
<dbReference type="InterPro" id="IPR000595">
    <property type="entry name" value="cNMP-bd_dom"/>
</dbReference>
<dbReference type="Pfam" id="PF00027">
    <property type="entry name" value="cNMP_binding"/>
    <property type="match status" value="1"/>
</dbReference>
<keyword evidence="1" id="KW-0805">Transcription regulation</keyword>
<organism evidence="5 6">
    <name type="scientific">Empedobacter tilapiae</name>
    <dbReference type="NCBI Taxonomy" id="2491114"/>
    <lineage>
        <taxon>Bacteria</taxon>
        <taxon>Pseudomonadati</taxon>
        <taxon>Bacteroidota</taxon>
        <taxon>Flavobacteriia</taxon>
        <taxon>Flavobacteriales</taxon>
        <taxon>Weeksellaceae</taxon>
        <taxon>Empedobacter</taxon>
    </lineage>
</organism>
<dbReference type="GO" id="GO:0005829">
    <property type="term" value="C:cytosol"/>
    <property type="evidence" value="ECO:0007669"/>
    <property type="project" value="TreeGrafter"/>
</dbReference>
<dbReference type="CDD" id="cd00038">
    <property type="entry name" value="CAP_ED"/>
    <property type="match status" value="1"/>
</dbReference>
<evidence type="ECO:0000256" key="2">
    <source>
        <dbReference type="ARBA" id="ARBA00023125"/>
    </source>
</evidence>
<gene>
    <name evidence="5" type="ORF">E4J94_12215</name>
</gene>
<dbReference type="GO" id="GO:0003700">
    <property type="term" value="F:DNA-binding transcription factor activity"/>
    <property type="evidence" value="ECO:0007669"/>
    <property type="project" value="TreeGrafter"/>
</dbReference>
<dbReference type="SUPFAM" id="SSF46785">
    <property type="entry name" value="Winged helix' DNA-binding domain"/>
    <property type="match status" value="1"/>
</dbReference>
<evidence type="ECO:0000313" key="6">
    <source>
        <dbReference type="Proteomes" id="UP000297998"/>
    </source>
</evidence>
<feature type="domain" description="HTH crp-type" evidence="4">
    <location>
        <begin position="146"/>
        <end position="209"/>
    </location>
</feature>
<dbReference type="InterPro" id="IPR036390">
    <property type="entry name" value="WH_DNA-bd_sf"/>
</dbReference>
<dbReference type="Proteomes" id="UP000297998">
    <property type="component" value="Unassembled WGS sequence"/>
</dbReference>
<evidence type="ECO:0000256" key="1">
    <source>
        <dbReference type="ARBA" id="ARBA00023015"/>
    </source>
</evidence>
<protein>
    <submittedName>
        <fullName evidence="5">Crp/Fnr family transcriptional regulator</fullName>
    </submittedName>
</protein>
<name>A0A4Z1AZQ0_9FLAO</name>
<dbReference type="Gene3D" id="2.60.120.10">
    <property type="entry name" value="Jelly Rolls"/>
    <property type="match status" value="1"/>
</dbReference>